<dbReference type="RefSeq" id="WP_264713993.1">
    <property type="nucleotide sequence ID" value="NZ_JAPDNT010000007.1"/>
</dbReference>
<evidence type="ECO:0000313" key="1">
    <source>
        <dbReference type="EMBL" id="MCW3475297.1"/>
    </source>
</evidence>
<evidence type="ECO:0000313" key="2">
    <source>
        <dbReference type="Proteomes" id="UP001165679"/>
    </source>
</evidence>
<proteinExistence type="predicted"/>
<reference evidence="1" key="2">
    <citation type="submission" date="2022-10" db="EMBL/GenBank/DDBJ databases">
        <authorList>
            <person name="Trinh H.N."/>
        </authorList>
    </citation>
    <scope>NUCLEOTIDE SEQUENCE</scope>
    <source>
        <strain evidence="1">RN2-1</strain>
    </source>
</reference>
<accession>A0AA41YMX8</accession>
<organism evidence="1 2">
    <name type="scientific">Limobrevibacterium gyesilva</name>
    <dbReference type="NCBI Taxonomy" id="2991712"/>
    <lineage>
        <taxon>Bacteria</taxon>
        <taxon>Pseudomonadati</taxon>
        <taxon>Pseudomonadota</taxon>
        <taxon>Alphaproteobacteria</taxon>
        <taxon>Acetobacterales</taxon>
        <taxon>Acetobacteraceae</taxon>
        <taxon>Limobrevibacterium</taxon>
    </lineage>
</organism>
<reference evidence="1" key="1">
    <citation type="submission" date="2022-09" db="EMBL/GenBank/DDBJ databases">
        <title>Rhodovastum sp. nov. RN2-1 isolated from soil in Seongnam, South Korea.</title>
        <authorList>
            <person name="Le N.T."/>
        </authorList>
    </citation>
    <scope>NUCLEOTIDE SEQUENCE</scope>
    <source>
        <strain evidence="1">RN2-1</strain>
    </source>
</reference>
<name>A0AA41YMX8_9PROT</name>
<dbReference type="AlphaFoldDB" id="A0AA41YMX8"/>
<sequence>MALAPQPVLRPADDRYARYYAEKLWDWIPEIYRTEDGQAQNPGVLRAIVELIAEQAAIARRSVDRLWEDAEIDTADDWAVPYIGDLVATRLISALNLQGRRADVAKTIFYRRRAGTPLVLETLTRDIGRWDAAVVEAFKRLARTRHGLDPEPDPLRGPVTLTPPGGLADLRAARASELVDGAFDEFAHTADFRRLAGLLGRLNIPKVNVHVFRQSAFRVTHATALDLGAERFVIDPSGRDVPLFRPGLRGDPLAWRPAREWEEMAPIPCRLLNAANYLLTQDGVPAGLEPQLAPLVAQLVRGAARLRATVAALLGAPPLPDIMAEIFANSITADSPKRNLIPDAVALTIGTNSGAAPLGPDRIVAGDLGRWGTGLAPPPEALLLVDPVRGRILLTAPPGPGEALFVAATHYGGFGAVGAGTYDRRAGLATANVTVFNPGPQDGNGNDLAPGPVTGFALPLDGVHEFADSKTYVPDAPPGNVLGPVNVLTLQAADRTRPYIRLVPDAGATSLTIAGPAVPTPPRALTVDGLWIGILPSGLADQPLPTEDSLCVPVETVLVIDGVFDRVTISRATLDPGGERARLDPLIGRPIPYVALEVRGQVGELVIEGAILGPIHEATAAGDPCSIGRLVISDSIVQSLTGEPAIATRVAAVSLARTTVFGDVHVDRLDATDSLIQGVVRVVDNQHGCFRFSAAADAPDARLPQQYESQLFPDGVPNHWFVSRRFGAPGYAQLSETCPATVCRGGENGAEMGVFNQVLDAIRRDDVRTKLDEFAPISVIADLVIET</sequence>
<protein>
    <submittedName>
        <fullName evidence="1">Uncharacterized protein</fullName>
    </submittedName>
</protein>
<dbReference type="EMBL" id="JAPDNT010000007">
    <property type="protein sequence ID" value="MCW3475297.1"/>
    <property type="molecule type" value="Genomic_DNA"/>
</dbReference>
<dbReference type="Proteomes" id="UP001165679">
    <property type="component" value="Unassembled WGS sequence"/>
</dbReference>
<keyword evidence="2" id="KW-1185">Reference proteome</keyword>
<comment type="caution">
    <text evidence="1">The sequence shown here is derived from an EMBL/GenBank/DDBJ whole genome shotgun (WGS) entry which is preliminary data.</text>
</comment>
<gene>
    <name evidence="1" type="ORF">OL599_12010</name>
</gene>